<dbReference type="EMBL" id="JAAIUW010000007">
    <property type="protein sequence ID" value="KAF7823446.1"/>
    <property type="molecule type" value="Genomic_DNA"/>
</dbReference>
<comment type="caution">
    <text evidence="1">The sequence shown here is derived from an EMBL/GenBank/DDBJ whole genome shotgun (WGS) entry which is preliminary data.</text>
</comment>
<keyword evidence="2" id="KW-1185">Reference proteome</keyword>
<organism evidence="1 2">
    <name type="scientific">Senna tora</name>
    <dbReference type="NCBI Taxonomy" id="362788"/>
    <lineage>
        <taxon>Eukaryota</taxon>
        <taxon>Viridiplantae</taxon>
        <taxon>Streptophyta</taxon>
        <taxon>Embryophyta</taxon>
        <taxon>Tracheophyta</taxon>
        <taxon>Spermatophyta</taxon>
        <taxon>Magnoliopsida</taxon>
        <taxon>eudicotyledons</taxon>
        <taxon>Gunneridae</taxon>
        <taxon>Pentapetalae</taxon>
        <taxon>rosids</taxon>
        <taxon>fabids</taxon>
        <taxon>Fabales</taxon>
        <taxon>Fabaceae</taxon>
        <taxon>Caesalpinioideae</taxon>
        <taxon>Cassia clade</taxon>
        <taxon>Senna</taxon>
    </lineage>
</organism>
<dbReference type="AlphaFoldDB" id="A0A834WL92"/>
<dbReference type="Proteomes" id="UP000634136">
    <property type="component" value="Unassembled WGS sequence"/>
</dbReference>
<name>A0A834WL92_9FABA</name>
<dbReference type="OrthoDB" id="1929566at2759"/>
<sequence>MCAIKKGKEEETNLKQVIIKMSSKTPVVSLHSQDLSVAMFNGMNFFEWCEQVKFHLGVLDLDLAQLEEKPAAISDESSEEDRSHHKA</sequence>
<evidence type="ECO:0000313" key="2">
    <source>
        <dbReference type="Proteomes" id="UP000634136"/>
    </source>
</evidence>
<accession>A0A834WL92</accession>
<protein>
    <submittedName>
        <fullName evidence="1">UBN2 domain-containing protein</fullName>
    </submittedName>
</protein>
<evidence type="ECO:0000313" key="1">
    <source>
        <dbReference type="EMBL" id="KAF7823446.1"/>
    </source>
</evidence>
<gene>
    <name evidence="1" type="ORF">G2W53_021590</name>
</gene>
<reference evidence="1" key="1">
    <citation type="submission" date="2020-09" db="EMBL/GenBank/DDBJ databases">
        <title>Genome-Enabled Discovery of Anthraquinone Biosynthesis in Senna tora.</title>
        <authorList>
            <person name="Kang S.-H."/>
            <person name="Pandey R.P."/>
            <person name="Lee C.-M."/>
            <person name="Sim J.-S."/>
            <person name="Jeong J.-T."/>
            <person name="Choi B.-S."/>
            <person name="Jung M."/>
            <person name="Ginzburg D."/>
            <person name="Zhao K."/>
            <person name="Won S.Y."/>
            <person name="Oh T.-J."/>
            <person name="Yu Y."/>
            <person name="Kim N.-H."/>
            <person name="Lee O.R."/>
            <person name="Lee T.-H."/>
            <person name="Bashyal P."/>
            <person name="Kim T.-S."/>
            <person name="Lee W.-H."/>
            <person name="Kawkins C."/>
            <person name="Kim C.-K."/>
            <person name="Kim J.S."/>
            <person name="Ahn B.O."/>
            <person name="Rhee S.Y."/>
            <person name="Sohng J.K."/>
        </authorList>
    </citation>
    <scope>NUCLEOTIDE SEQUENCE</scope>
    <source>
        <tissue evidence="1">Leaf</tissue>
    </source>
</reference>
<proteinExistence type="predicted"/>